<gene>
    <name evidence="1" type="ORF">MOZ64_10660</name>
</gene>
<sequence length="487" mass="55951">MTKKLTSRVWQIVQYIKNPDTGKMFTKSIDGKIVVDKDGRPVDYGLNEEKIKSAVSHKSIKKFVYLNHNKDHHLKDTPKHKKGEPIALHYHVAIQSDTPLEVDVIARWFGVDPQYVEKGSGPGAFLDFVEYITHESEKQQKLGKYLYPDEEVVANFDFRAALNDRKTQMEKYGALLTKKDQYRYDVLYNGKSLKSVMNEDKVGYMRDLDKLKKLRLEYISQLPTPETRMNIYVSGSGGSGKGVISRAIARSLYSDLPDDEAFFEVGAPGSAFEGYDGQPVLIWNDRRAYDLLNELNGRGNVFNVFDTHPSKQRQNIKYGSINLANAVNIVNSVETYLDFLDGLSGKYKGKDGTLHKSEMSEKIQAYRRFPLIVNLHPGTATYDLLINRMFLDYHSDGLEYQIWQGIAAPLREIAEGLAAMPEKRKEMEAYCVKEIIGWYKKILVILKAHPQENYEQIKKIIEAQHITYKKIRVEHYSDDQPNIFRID</sequence>
<evidence type="ECO:0000313" key="2">
    <source>
        <dbReference type="Proteomes" id="UP001285244"/>
    </source>
</evidence>
<dbReference type="EMBL" id="JALBUS010000023">
    <property type="protein sequence ID" value="MDX8418294.1"/>
    <property type="molecule type" value="Genomic_DNA"/>
</dbReference>
<protein>
    <recommendedName>
        <fullName evidence="3">Helicase superfamily 3 single-stranded DNA/RNA virus domain-containing protein</fullName>
    </recommendedName>
</protein>
<name>A0ABU4WP13_9FIRM</name>
<reference evidence="1 2" key="1">
    <citation type="submission" date="2022-03" db="EMBL/GenBank/DDBJ databases">
        <title>Novel taxa within the pig intestine.</title>
        <authorList>
            <person name="Wylensek D."/>
            <person name="Bishof K."/>
            <person name="Afrizal A."/>
            <person name="Clavel T."/>
        </authorList>
    </citation>
    <scope>NUCLEOTIDE SEQUENCE [LARGE SCALE GENOMIC DNA]</scope>
    <source>
        <strain evidence="1 2">Cla-KB-P134</strain>
    </source>
</reference>
<evidence type="ECO:0008006" key="3">
    <source>
        <dbReference type="Google" id="ProtNLM"/>
    </source>
</evidence>
<dbReference type="RefSeq" id="WP_320326539.1">
    <property type="nucleotide sequence ID" value="NZ_JALBUS010000023.1"/>
</dbReference>
<dbReference type="Proteomes" id="UP001285244">
    <property type="component" value="Unassembled WGS sequence"/>
</dbReference>
<evidence type="ECO:0000313" key="1">
    <source>
        <dbReference type="EMBL" id="MDX8418294.1"/>
    </source>
</evidence>
<organism evidence="1 2">
    <name type="scientific">Absicoccus intestinalis</name>
    <dbReference type="NCBI Taxonomy" id="2926319"/>
    <lineage>
        <taxon>Bacteria</taxon>
        <taxon>Bacillati</taxon>
        <taxon>Bacillota</taxon>
        <taxon>Erysipelotrichia</taxon>
        <taxon>Erysipelotrichales</taxon>
        <taxon>Erysipelotrichaceae</taxon>
        <taxon>Absicoccus</taxon>
    </lineage>
</organism>
<comment type="caution">
    <text evidence="1">The sequence shown here is derived from an EMBL/GenBank/DDBJ whole genome shotgun (WGS) entry which is preliminary data.</text>
</comment>
<proteinExistence type="predicted"/>
<dbReference type="Gene3D" id="3.40.1310.30">
    <property type="match status" value="1"/>
</dbReference>
<accession>A0ABU4WP13</accession>
<keyword evidence="2" id="KW-1185">Reference proteome</keyword>